<evidence type="ECO:0000313" key="1">
    <source>
        <dbReference type="EMBL" id="PHZ12081.1"/>
    </source>
</evidence>
<name>A0A2G4STJ9_RHIZD</name>
<dbReference type="Proteomes" id="UP000242254">
    <property type="component" value="Unassembled WGS sequence"/>
</dbReference>
<organism evidence="1 2">
    <name type="scientific">Rhizopus microsporus ATCC 52813</name>
    <dbReference type="NCBI Taxonomy" id="1340429"/>
    <lineage>
        <taxon>Eukaryota</taxon>
        <taxon>Fungi</taxon>
        <taxon>Fungi incertae sedis</taxon>
        <taxon>Mucoromycota</taxon>
        <taxon>Mucoromycotina</taxon>
        <taxon>Mucoromycetes</taxon>
        <taxon>Mucorales</taxon>
        <taxon>Mucorineae</taxon>
        <taxon>Rhizopodaceae</taxon>
        <taxon>Rhizopus</taxon>
    </lineage>
</organism>
<dbReference type="RefSeq" id="XP_023465789.1">
    <property type="nucleotide sequence ID" value="XM_023608848.1"/>
</dbReference>
<proteinExistence type="predicted"/>
<gene>
    <name evidence="1" type="ORF">RHIMIDRAFT_237897</name>
</gene>
<keyword evidence="2" id="KW-1185">Reference proteome</keyword>
<reference evidence="1 2" key="1">
    <citation type="journal article" date="2016" name="Proc. Natl. Acad. Sci. U.S.A.">
        <title>Lipid metabolic changes in an early divergent fungus govern the establishment of a mutualistic symbiosis with endobacteria.</title>
        <authorList>
            <person name="Lastovetsky O.A."/>
            <person name="Gaspar M.L."/>
            <person name="Mondo S.J."/>
            <person name="LaButti K.M."/>
            <person name="Sandor L."/>
            <person name="Grigoriev I.V."/>
            <person name="Henry S.A."/>
            <person name="Pawlowska T.E."/>
        </authorList>
    </citation>
    <scope>NUCLEOTIDE SEQUENCE [LARGE SCALE GENOMIC DNA]</scope>
    <source>
        <strain evidence="1 2">ATCC 52813</strain>
    </source>
</reference>
<dbReference type="GeneID" id="35439838"/>
<accession>A0A2G4STJ9</accession>
<evidence type="ECO:0000313" key="2">
    <source>
        <dbReference type="Proteomes" id="UP000242254"/>
    </source>
</evidence>
<dbReference type="EMBL" id="KZ303850">
    <property type="protein sequence ID" value="PHZ12081.1"/>
    <property type="molecule type" value="Genomic_DNA"/>
</dbReference>
<sequence>MSEIQVEEMDLDEDHAFTYDKLMSLTDDTVAFPEMEDDVVPQNVPLASEDSDKGGSVAKHVKACFIPRSTVYEILRQWNESDGTAIPVGCMKRPSKNNRTPKTNNTKLTQKHTQFLIGLVDQNSCITVNMAREQLCNMFQGLIISESGLRKHMKEKIRLSLKNSSIYTMDRNATR</sequence>
<dbReference type="AlphaFoldDB" id="A0A2G4STJ9"/>
<protein>
    <submittedName>
        <fullName evidence="1">Uncharacterized protein</fullName>
    </submittedName>
</protein>